<dbReference type="AlphaFoldDB" id="A0A5B8RZQ4"/>
<feature type="domain" description="EamA" evidence="7">
    <location>
        <begin position="154"/>
        <end position="287"/>
    </location>
</feature>
<feature type="transmembrane region" description="Helical" evidence="6">
    <location>
        <begin position="181"/>
        <end position="203"/>
    </location>
</feature>
<keyword evidence="5 6" id="KW-0472">Membrane</keyword>
<feature type="transmembrane region" description="Helical" evidence="6">
    <location>
        <begin position="41"/>
        <end position="59"/>
    </location>
</feature>
<feature type="domain" description="EamA" evidence="7">
    <location>
        <begin position="12"/>
        <end position="141"/>
    </location>
</feature>
<evidence type="ECO:0000256" key="2">
    <source>
        <dbReference type="ARBA" id="ARBA00007362"/>
    </source>
</evidence>
<evidence type="ECO:0000256" key="5">
    <source>
        <dbReference type="ARBA" id="ARBA00023136"/>
    </source>
</evidence>
<dbReference type="PANTHER" id="PTHR32322">
    <property type="entry name" value="INNER MEMBRANE TRANSPORTER"/>
    <property type="match status" value="1"/>
</dbReference>
<keyword evidence="4 6" id="KW-1133">Transmembrane helix</keyword>
<evidence type="ECO:0000313" key="9">
    <source>
        <dbReference type="Proteomes" id="UP000321199"/>
    </source>
</evidence>
<feature type="transmembrane region" description="Helical" evidence="6">
    <location>
        <begin position="97"/>
        <end position="118"/>
    </location>
</feature>
<feature type="transmembrane region" description="Helical" evidence="6">
    <location>
        <begin position="244"/>
        <end position="264"/>
    </location>
</feature>
<dbReference type="InterPro" id="IPR050638">
    <property type="entry name" value="AA-Vitamin_Transporters"/>
</dbReference>
<gene>
    <name evidence="8" type="ORF">FOZ74_10510</name>
</gene>
<feature type="transmembrane region" description="Helical" evidence="6">
    <location>
        <begin position="215"/>
        <end position="237"/>
    </location>
</feature>
<sequence length="295" mass="31779">MSGAPPSRRGALLALALMVAIWAYSWIVMKQVMRWAGPFDFAALRFGLGALVLFAVLVLRGHSLRPPPLGLTLAVGLCQTAAFQGLSQWALVSGGAGRVSMLAYTMPFWSVLFAWWLLRERPGRRQWAGIALAVVGLVFIIEPWHALGSGQSTLLALASGGLWGLGTVLTKRMFQLHRPPALSFTAWQMLLGSLMLALVAWLVPQRAIEWTTGMVLGLLYAAVFASSLAWVLWFLIIDRLPATVAGLSSLCVPITAILMAWGLLGERPDAAEGLGIVLIVLGLVTVSGMGLRRKV</sequence>
<comment type="similarity">
    <text evidence="2">Belongs to the EamA transporter family.</text>
</comment>
<name>A0A5B8RZQ4_9BURK</name>
<dbReference type="Pfam" id="PF00892">
    <property type="entry name" value="EamA"/>
    <property type="match status" value="2"/>
</dbReference>
<evidence type="ECO:0000256" key="6">
    <source>
        <dbReference type="SAM" id="Phobius"/>
    </source>
</evidence>
<dbReference type="SUPFAM" id="SSF103481">
    <property type="entry name" value="Multidrug resistance efflux transporter EmrE"/>
    <property type="match status" value="2"/>
</dbReference>
<evidence type="ECO:0000259" key="7">
    <source>
        <dbReference type="Pfam" id="PF00892"/>
    </source>
</evidence>
<dbReference type="KEGG" id="cof:FOZ74_10510"/>
<evidence type="ECO:0000256" key="4">
    <source>
        <dbReference type="ARBA" id="ARBA00022989"/>
    </source>
</evidence>
<comment type="subcellular location">
    <subcellularLocation>
        <location evidence="1">Membrane</location>
        <topology evidence="1">Multi-pass membrane protein</topology>
    </subcellularLocation>
</comment>
<organism evidence="8 9">
    <name type="scientific">Comamonas flocculans</name>
    <dbReference type="NCBI Taxonomy" id="2597701"/>
    <lineage>
        <taxon>Bacteria</taxon>
        <taxon>Pseudomonadati</taxon>
        <taxon>Pseudomonadota</taxon>
        <taxon>Betaproteobacteria</taxon>
        <taxon>Burkholderiales</taxon>
        <taxon>Comamonadaceae</taxon>
        <taxon>Comamonas</taxon>
    </lineage>
</organism>
<dbReference type="PANTHER" id="PTHR32322:SF2">
    <property type="entry name" value="EAMA DOMAIN-CONTAINING PROTEIN"/>
    <property type="match status" value="1"/>
</dbReference>
<dbReference type="InterPro" id="IPR000620">
    <property type="entry name" value="EamA_dom"/>
</dbReference>
<proteinExistence type="inferred from homology"/>
<dbReference type="Proteomes" id="UP000321199">
    <property type="component" value="Chromosome"/>
</dbReference>
<dbReference type="GO" id="GO:0016020">
    <property type="term" value="C:membrane"/>
    <property type="evidence" value="ECO:0007669"/>
    <property type="project" value="UniProtKB-SubCell"/>
</dbReference>
<dbReference type="OrthoDB" id="5430053at2"/>
<feature type="transmembrane region" description="Helical" evidence="6">
    <location>
        <begin position="127"/>
        <end position="146"/>
    </location>
</feature>
<evidence type="ECO:0000256" key="1">
    <source>
        <dbReference type="ARBA" id="ARBA00004141"/>
    </source>
</evidence>
<evidence type="ECO:0000256" key="3">
    <source>
        <dbReference type="ARBA" id="ARBA00022692"/>
    </source>
</evidence>
<dbReference type="EMBL" id="CP042344">
    <property type="protein sequence ID" value="QEA13427.1"/>
    <property type="molecule type" value="Genomic_DNA"/>
</dbReference>
<accession>A0A5B8RZQ4</accession>
<feature type="transmembrane region" description="Helical" evidence="6">
    <location>
        <begin position="12"/>
        <end position="29"/>
    </location>
</feature>
<keyword evidence="9" id="KW-1185">Reference proteome</keyword>
<evidence type="ECO:0000313" key="8">
    <source>
        <dbReference type="EMBL" id="QEA13427.1"/>
    </source>
</evidence>
<keyword evidence="3 6" id="KW-0812">Transmembrane</keyword>
<protein>
    <submittedName>
        <fullName evidence="8">EamA family transporter</fullName>
    </submittedName>
</protein>
<reference evidence="8 9" key="1">
    <citation type="submission" date="2019-07" db="EMBL/GenBank/DDBJ databases">
        <title>Complete genome sequence of Comamonas sp. NLF 7-7 isolated from livestock.</title>
        <authorList>
            <person name="Kim D.H."/>
            <person name="Kim J.G."/>
        </authorList>
    </citation>
    <scope>NUCLEOTIDE SEQUENCE [LARGE SCALE GENOMIC DNA]</scope>
    <source>
        <strain evidence="8 9">NLF 7-7</strain>
    </source>
</reference>
<feature type="transmembrane region" description="Helical" evidence="6">
    <location>
        <begin position="152"/>
        <end position="169"/>
    </location>
</feature>
<dbReference type="InterPro" id="IPR037185">
    <property type="entry name" value="EmrE-like"/>
</dbReference>
<dbReference type="RefSeq" id="WP_146913019.1">
    <property type="nucleotide sequence ID" value="NZ_CP042344.1"/>
</dbReference>
<feature type="transmembrane region" description="Helical" evidence="6">
    <location>
        <begin position="270"/>
        <end position="291"/>
    </location>
</feature>